<dbReference type="RefSeq" id="WP_171189858.1">
    <property type="nucleotide sequence ID" value="NZ_WTPX01000241.1"/>
</dbReference>
<proteinExistence type="predicted"/>
<name>A0ABX1VIR2_9PLAN</name>
<feature type="region of interest" description="Disordered" evidence="1">
    <location>
        <begin position="764"/>
        <end position="787"/>
    </location>
</feature>
<evidence type="ECO:0000256" key="1">
    <source>
        <dbReference type="SAM" id="MobiDB-lite"/>
    </source>
</evidence>
<comment type="caution">
    <text evidence="2">The sequence shown here is derived from an EMBL/GenBank/DDBJ whole genome shotgun (WGS) entry which is preliminary data.</text>
</comment>
<accession>A0ABX1VIR2</accession>
<dbReference type="EMBL" id="WTPX01000241">
    <property type="protein sequence ID" value="NNJ27955.1"/>
    <property type="molecule type" value="Genomic_DNA"/>
</dbReference>
<sequence length="787" mass="85993">MADDQPVWGIEVGQAALKAIKLRPDPVTGRVVTEAFDLVQHPKILSQPDAVPAQLIAEAFETFLSRNSLKGCRVAMSLPGQSALARFIQLPPVESSQIAKIVEYEARQQIPFALEEVIWDYQPLGGGMEEGGYTLEAEVGLFAMKRDQVEMAMAPFLDRKIEVDLVQIAPLALYNFLTYDRLGMRQDKEFDAPDEYTMVCDLGADNSTLLISNGDKIWIRNVNVGGNHFTRALVKDQKLTFAKAEHLKCNATKAPDPRAVFQALRPVFNDYVAEIQRSIGYFSSVNREAKITRVLGAGNGFKLAGLQKFLQQNLQFPVERVEQFKSAVGDEVLQDATFRDNVAGFVVPYGVALQAAGLTRISTSLVPPEIIQERKIRKKKPWAALAAGVLLAGVSGTALGYGRYADSVSEFRWGDVIKEVGDHNTVVSGYQNDYDDQLSKMTETKAVGEELTAPASGRRYWPEVLQAISAVTPGDPSAQMDKPITERDEVRIKSITFKKETDLATWYAGLPDLTKEVMTEMNEAEAKKRKLAELARIRTEYAAAKAAAEANGEPAPPLPPELDPAQQTAAAPVEGGDPAAEGESIYPDPSGEGYVVTLKGVHYHDGASPEDRDAGYLRRTVLQNLRQWTIDTPVGEIPVAKLGISHPALLPIQARKFRYDPDGTIEIGIPTQRGGYGGSPYGYGEGEPGNSTYEDDPLDEGGSPFRGGNTPMDGSGYDGYEGTGGRPAGPRPIDLTGIDDQEAPPNFIEINEYPFTIQFIWRKTPPEERSETPVLPSFDESADPAAI</sequence>
<feature type="region of interest" description="Disordered" evidence="1">
    <location>
        <begin position="545"/>
        <end position="591"/>
    </location>
</feature>
<reference evidence="2 3" key="1">
    <citation type="journal article" date="2020" name="Syst. Appl. Microbiol.">
        <title>Alienimonas chondri sp. nov., a novel planctomycete isolated from the biofilm of the red alga Chondrus crispus.</title>
        <authorList>
            <person name="Vitorino I."/>
            <person name="Albuquerque L."/>
            <person name="Wiegand S."/>
            <person name="Kallscheuer N."/>
            <person name="da Costa M.S."/>
            <person name="Lobo-da-Cunha A."/>
            <person name="Jogler C."/>
            <person name="Lage O.M."/>
        </authorList>
    </citation>
    <scope>NUCLEOTIDE SEQUENCE [LARGE SCALE GENOMIC DNA]</scope>
    <source>
        <strain evidence="2 3">LzC2</strain>
    </source>
</reference>
<gene>
    <name evidence="2" type="ORF">LzC2_40660</name>
</gene>
<feature type="region of interest" description="Disordered" evidence="1">
    <location>
        <begin position="665"/>
        <end position="714"/>
    </location>
</feature>
<evidence type="ECO:0000313" key="3">
    <source>
        <dbReference type="Proteomes" id="UP000609651"/>
    </source>
</evidence>
<protein>
    <recommendedName>
        <fullName evidence="4">Type IV pilus assembly protein PilM</fullName>
    </recommendedName>
</protein>
<dbReference type="Proteomes" id="UP000609651">
    <property type="component" value="Unassembled WGS sequence"/>
</dbReference>
<dbReference type="PANTHER" id="PTHR32432">
    <property type="entry name" value="CELL DIVISION PROTEIN FTSA-RELATED"/>
    <property type="match status" value="1"/>
</dbReference>
<dbReference type="SUPFAM" id="SSF53067">
    <property type="entry name" value="Actin-like ATPase domain"/>
    <property type="match status" value="2"/>
</dbReference>
<dbReference type="InterPro" id="IPR005883">
    <property type="entry name" value="PilM"/>
</dbReference>
<organism evidence="2 3">
    <name type="scientific">Alienimonas chondri</name>
    <dbReference type="NCBI Taxonomy" id="2681879"/>
    <lineage>
        <taxon>Bacteria</taxon>
        <taxon>Pseudomonadati</taxon>
        <taxon>Planctomycetota</taxon>
        <taxon>Planctomycetia</taxon>
        <taxon>Planctomycetales</taxon>
        <taxon>Planctomycetaceae</taxon>
        <taxon>Alienimonas</taxon>
    </lineage>
</organism>
<dbReference type="InterPro" id="IPR050696">
    <property type="entry name" value="FtsA/MreB"/>
</dbReference>
<feature type="compositionally biased region" description="Gly residues" evidence="1">
    <location>
        <begin position="674"/>
        <end position="687"/>
    </location>
</feature>
<dbReference type="Gene3D" id="3.30.1490.300">
    <property type="match status" value="1"/>
</dbReference>
<dbReference type="NCBIfam" id="TIGR01175">
    <property type="entry name" value="pilM"/>
    <property type="match status" value="1"/>
</dbReference>
<dbReference type="Pfam" id="PF11104">
    <property type="entry name" value="PilM_2"/>
    <property type="match status" value="1"/>
</dbReference>
<dbReference type="PANTHER" id="PTHR32432:SF3">
    <property type="entry name" value="ETHANOLAMINE UTILIZATION PROTEIN EUTJ"/>
    <property type="match status" value="1"/>
</dbReference>
<evidence type="ECO:0000313" key="2">
    <source>
        <dbReference type="EMBL" id="NNJ27955.1"/>
    </source>
</evidence>
<dbReference type="CDD" id="cd24049">
    <property type="entry name" value="ASKHA_NBD_PilM"/>
    <property type="match status" value="1"/>
</dbReference>
<dbReference type="InterPro" id="IPR043129">
    <property type="entry name" value="ATPase_NBD"/>
</dbReference>
<evidence type="ECO:0008006" key="4">
    <source>
        <dbReference type="Google" id="ProtNLM"/>
    </source>
</evidence>
<keyword evidence="3" id="KW-1185">Reference proteome</keyword>
<dbReference type="Gene3D" id="3.30.420.40">
    <property type="match status" value="2"/>
</dbReference>